<proteinExistence type="predicted"/>
<name>A0A7S2V4A5_9STRA</name>
<accession>A0A7S2V4A5</accession>
<organism evidence="2">
    <name type="scientific">Fibrocapsa japonica</name>
    <dbReference type="NCBI Taxonomy" id="94617"/>
    <lineage>
        <taxon>Eukaryota</taxon>
        <taxon>Sar</taxon>
        <taxon>Stramenopiles</taxon>
        <taxon>Ochrophyta</taxon>
        <taxon>Raphidophyceae</taxon>
        <taxon>Chattonellales</taxon>
        <taxon>Chattonellaceae</taxon>
        <taxon>Fibrocapsa</taxon>
    </lineage>
</organism>
<sequence length="149" mass="15978">MSKILDRSDRAPGGSNTFIGDKIGFGALGSDFVDSEDDVFLVISLQSGNVYDSLVDSIKAVGDKPIVLINPPSQGETTSIAGSFESCFHFRLLYPPGASFFPILGALSQSGPQQPYVVLKNEEKHEIYKTAAAFDSMPTSEELVKAVND</sequence>
<dbReference type="AlphaFoldDB" id="A0A7S2V4A5"/>
<gene>
    <name evidence="2" type="ORF">FJAP1339_LOCUS8623</name>
</gene>
<evidence type="ECO:0000259" key="1">
    <source>
        <dbReference type="Pfam" id="PF09353"/>
    </source>
</evidence>
<dbReference type="InterPro" id="IPR018962">
    <property type="entry name" value="DUF1995"/>
</dbReference>
<protein>
    <recommendedName>
        <fullName evidence="1">DUF1995 domain-containing protein</fullName>
    </recommendedName>
</protein>
<evidence type="ECO:0000313" key="2">
    <source>
        <dbReference type="EMBL" id="CAD9868504.1"/>
    </source>
</evidence>
<dbReference type="EMBL" id="HBHR01017233">
    <property type="protein sequence ID" value="CAD9868504.1"/>
    <property type="molecule type" value="Transcribed_RNA"/>
</dbReference>
<dbReference type="Pfam" id="PF09353">
    <property type="entry name" value="DUF1995"/>
    <property type="match status" value="1"/>
</dbReference>
<feature type="domain" description="DUF1995" evidence="1">
    <location>
        <begin position="30"/>
        <end position="143"/>
    </location>
</feature>
<reference evidence="2" key="1">
    <citation type="submission" date="2021-01" db="EMBL/GenBank/DDBJ databases">
        <authorList>
            <person name="Corre E."/>
            <person name="Pelletier E."/>
            <person name="Niang G."/>
            <person name="Scheremetjew M."/>
            <person name="Finn R."/>
            <person name="Kale V."/>
            <person name="Holt S."/>
            <person name="Cochrane G."/>
            <person name="Meng A."/>
            <person name="Brown T."/>
            <person name="Cohen L."/>
        </authorList>
    </citation>
    <scope>NUCLEOTIDE SEQUENCE</scope>
    <source>
        <strain evidence="2">CCMP1661</strain>
    </source>
</reference>